<reference evidence="2 3" key="1">
    <citation type="journal article" date="2015" name="Genome Biol.">
        <title>Comparative genomics of Steinernema reveals deeply conserved gene regulatory networks.</title>
        <authorList>
            <person name="Dillman A.R."/>
            <person name="Macchietto M."/>
            <person name="Porter C.F."/>
            <person name="Rogers A."/>
            <person name="Williams B."/>
            <person name="Antoshechkin I."/>
            <person name="Lee M.M."/>
            <person name="Goodwin Z."/>
            <person name="Lu X."/>
            <person name="Lewis E.E."/>
            <person name="Goodrich-Blair H."/>
            <person name="Stock S.P."/>
            <person name="Adams B.J."/>
            <person name="Sternberg P.W."/>
            <person name="Mortazavi A."/>
        </authorList>
    </citation>
    <scope>NUCLEOTIDE SEQUENCE [LARGE SCALE GENOMIC DNA]</scope>
    <source>
        <strain evidence="2 3">ALL</strain>
    </source>
</reference>
<protein>
    <submittedName>
        <fullName evidence="2">Uncharacterized protein</fullName>
    </submittedName>
</protein>
<evidence type="ECO:0000313" key="3">
    <source>
        <dbReference type="Proteomes" id="UP000298663"/>
    </source>
</evidence>
<feature type="compositionally biased region" description="Basic and acidic residues" evidence="1">
    <location>
        <begin position="7"/>
        <end position="21"/>
    </location>
</feature>
<organism evidence="2 3">
    <name type="scientific">Steinernema carpocapsae</name>
    <name type="common">Entomopathogenic nematode</name>
    <dbReference type="NCBI Taxonomy" id="34508"/>
    <lineage>
        <taxon>Eukaryota</taxon>
        <taxon>Metazoa</taxon>
        <taxon>Ecdysozoa</taxon>
        <taxon>Nematoda</taxon>
        <taxon>Chromadorea</taxon>
        <taxon>Rhabditida</taxon>
        <taxon>Tylenchina</taxon>
        <taxon>Panagrolaimomorpha</taxon>
        <taxon>Strongyloidoidea</taxon>
        <taxon>Steinernematidae</taxon>
        <taxon>Steinernema</taxon>
    </lineage>
</organism>
<dbReference type="Proteomes" id="UP000298663">
    <property type="component" value="Unassembled WGS sequence"/>
</dbReference>
<accession>A0A4V5ZXS4</accession>
<name>A0A4V5ZXS4_STECR</name>
<feature type="region of interest" description="Disordered" evidence="1">
    <location>
        <begin position="1"/>
        <end position="27"/>
    </location>
</feature>
<reference evidence="2 3" key="2">
    <citation type="journal article" date="2019" name="G3 (Bethesda)">
        <title>Hybrid Assembly of the Genome of the Entomopathogenic Nematode Steinernema carpocapsae Identifies the X-Chromosome.</title>
        <authorList>
            <person name="Serra L."/>
            <person name="Macchietto M."/>
            <person name="Macias-Munoz A."/>
            <person name="McGill C.J."/>
            <person name="Rodriguez I.M."/>
            <person name="Rodriguez B."/>
            <person name="Murad R."/>
            <person name="Mortazavi A."/>
        </authorList>
    </citation>
    <scope>NUCLEOTIDE SEQUENCE [LARGE SCALE GENOMIC DNA]</scope>
    <source>
        <strain evidence="2 3">ALL</strain>
    </source>
</reference>
<dbReference type="EMBL" id="AZBU02000011">
    <property type="protein sequence ID" value="TKR60885.1"/>
    <property type="molecule type" value="Genomic_DNA"/>
</dbReference>
<comment type="caution">
    <text evidence="2">The sequence shown here is derived from an EMBL/GenBank/DDBJ whole genome shotgun (WGS) entry which is preliminary data.</text>
</comment>
<keyword evidence="3" id="KW-1185">Reference proteome</keyword>
<dbReference type="AlphaFoldDB" id="A0A4V5ZXS4"/>
<evidence type="ECO:0000256" key="1">
    <source>
        <dbReference type="SAM" id="MobiDB-lite"/>
    </source>
</evidence>
<proteinExistence type="predicted"/>
<gene>
    <name evidence="2" type="ORF">L596_028067</name>
</gene>
<sequence>MNSFANSRDRFVVPSAETKEKQPKRRAWRQLISSEVNRGPGLPAASRSCLGGAAAGEKAKAVIIVAIMNREERRPERECEHRTLIIVRWAEEAKIGFWEKWEDLQRLGGSRNFEAKD</sequence>
<evidence type="ECO:0000313" key="2">
    <source>
        <dbReference type="EMBL" id="TKR60885.1"/>
    </source>
</evidence>